<gene>
    <name evidence="5" type="ORF">SAMN05877842_10410</name>
</gene>
<dbReference type="OrthoDB" id="25753at2"/>
<evidence type="ECO:0000313" key="5">
    <source>
        <dbReference type="EMBL" id="SOC38079.1"/>
    </source>
</evidence>
<feature type="region of interest" description="Disordered" evidence="2">
    <location>
        <begin position="69"/>
        <end position="93"/>
    </location>
</feature>
<dbReference type="Gene3D" id="3.40.30.10">
    <property type="entry name" value="Glutaredoxin"/>
    <property type="match status" value="1"/>
</dbReference>
<dbReference type="GO" id="GO:0016209">
    <property type="term" value="F:antioxidant activity"/>
    <property type="evidence" value="ECO:0007669"/>
    <property type="project" value="InterPro"/>
</dbReference>
<feature type="compositionally biased region" description="Basic and acidic residues" evidence="2">
    <location>
        <begin position="70"/>
        <end position="93"/>
    </location>
</feature>
<proteinExistence type="predicted"/>
<dbReference type="InterPro" id="IPR036249">
    <property type="entry name" value="Thioredoxin-like_sf"/>
</dbReference>
<dbReference type="PROSITE" id="PS00194">
    <property type="entry name" value="THIOREDOXIN_1"/>
    <property type="match status" value="1"/>
</dbReference>
<dbReference type="RefSeq" id="WP_097149017.1">
    <property type="nucleotide sequence ID" value="NZ_OBQC01000004.1"/>
</dbReference>
<dbReference type="CDD" id="cd02966">
    <property type="entry name" value="TlpA_like_family"/>
    <property type="match status" value="1"/>
</dbReference>
<evidence type="ECO:0000256" key="1">
    <source>
        <dbReference type="ARBA" id="ARBA00023157"/>
    </source>
</evidence>
<sequence>MQKKWMNYILVTVLIGAFIWTIYSNLFQQKSSSHQPIAIGSHGIEIAEEDHSETTVLPELNEIEIDTHEEESVHDHHQESPIDSHSDYGHEGHTHELNTTEVIDVSNQAPQFITKTLDGETVQLSDFLGKKVILNFWTTWCPPCQEEVPELQKFYEESMNDEEVVLLGLNITNDDLGIDVIREFREYYGITYPILLDEKREITNSYEILTIPTTYIIDENGNLDKQVIGPLTNEMLHELIDN</sequence>
<keyword evidence="3" id="KW-1133">Transmembrane helix</keyword>
<name>A0A285U8C5_9BACL</name>
<dbReference type="InterPro" id="IPR050553">
    <property type="entry name" value="Thioredoxin_ResA/DsbE_sf"/>
</dbReference>
<dbReference type="InterPro" id="IPR017937">
    <property type="entry name" value="Thioredoxin_CS"/>
</dbReference>
<accession>A0A285U8C5</accession>
<protein>
    <submittedName>
        <fullName evidence="5">Peroxiredoxin</fullName>
    </submittedName>
</protein>
<dbReference type="PANTHER" id="PTHR42852:SF1">
    <property type="entry name" value="THIOREDOXIN-LIKE PROTEIN YNEN"/>
    <property type="match status" value="1"/>
</dbReference>
<dbReference type="SUPFAM" id="SSF52833">
    <property type="entry name" value="Thioredoxin-like"/>
    <property type="match status" value="1"/>
</dbReference>
<evidence type="ECO:0000313" key="6">
    <source>
        <dbReference type="Proteomes" id="UP000219252"/>
    </source>
</evidence>
<evidence type="ECO:0000256" key="2">
    <source>
        <dbReference type="SAM" id="MobiDB-lite"/>
    </source>
</evidence>
<dbReference type="PANTHER" id="PTHR42852">
    <property type="entry name" value="THIOL:DISULFIDE INTERCHANGE PROTEIN DSBE"/>
    <property type="match status" value="1"/>
</dbReference>
<keyword evidence="6" id="KW-1185">Reference proteome</keyword>
<organism evidence="5 6">
    <name type="scientific">Ureibacillus acetophenoni</name>
    <dbReference type="NCBI Taxonomy" id="614649"/>
    <lineage>
        <taxon>Bacteria</taxon>
        <taxon>Bacillati</taxon>
        <taxon>Bacillota</taxon>
        <taxon>Bacilli</taxon>
        <taxon>Bacillales</taxon>
        <taxon>Caryophanaceae</taxon>
        <taxon>Ureibacillus</taxon>
    </lineage>
</organism>
<dbReference type="InterPro" id="IPR000866">
    <property type="entry name" value="AhpC/TSA"/>
</dbReference>
<dbReference type="AlphaFoldDB" id="A0A285U8C5"/>
<keyword evidence="3" id="KW-0472">Membrane</keyword>
<reference evidence="6" key="1">
    <citation type="submission" date="2017-08" db="EMBL/GenBank/DDBJ databases">
        <authorList>
            <person name="Varghese N."/>
            <person name="Submissions S."/>
        </authorList>
    </citation>
    <scope>NUCLEOTIDE SEQUENCE [LARGE SCALE GENOMIC DNA]</scope>
    <source>
        <strain evidence="6">JC23</strain>
    </source>
</reference>
<dbReference type="Proteomes" id="UP000219252">
    <property type="component" value="Unassembled WGS sequence"/>
</dbReference>
<dbReference type="Pfam" id="PF00578">
    <property type="entry name" value="AhpC-TSA"/>
    <property type="match status" value="1"/>
</dbReference>
<dbReference type="InterPro" id="IPR013766">
    <property type="entry name" value="Thioredoxin_domain"/>
</dbReference>
<evidence type="ECO:0000259" key="4">
    <source>
        <dbReference type="PROSITE" id="PS51352"/>
    </source>
</evidence>
<keyword evidence="3" id="KW-0812">Transmembrane</keyword>
<keyword evidence="1" id="KW-1015">Disulfide bond</keyword>
<feature type="transmembrane region" description="Helical" evidence="3">
    <location>
        <begin position="5"/>
        <end position="23"/>
    </location>
</feature>
<dbReference type="PROSITE" id="PS51352">
    <property type="entry name" value="THIOREDOXIN_2"/>
    <property type="match status" value="1"/>
</dbReference>
<dbReference type="GO" id="GO:0016491">
    <property type="term" value="F:oxidoreductase activity"/>
    <property type="evidence" value="ECO:0007669"/>
    <property type="project" value="InterPro"/>
</dbReference>
<evidence type="ECO:0000256" key="3">
    <source>
        <dbReference type="SAM" id="Phobius"/>
    </source>
</evidence>
<feature type="domain" description="Thioredoxin" evidence="4">
    <location>
        <begin position="103"/>
        <end position="242"/>
    </location>
</feature>
<dbReference type="EMBL" id="OBQC01000004">
    <property type="protein sequence ID" value="SOC38079.1"/>
    <property type="molecule type" value="Genomic_DNA"/>
</dbReference>